<reference evidence="2" key="1">
    <citation type="submission" date="2016-09" db="EMBL/GenBank/DDBJ databases">
        <title>Draft genome of thermotolerant cyanobacterium Desertifilum sp. strain IPPAS B-1220.</title>
        <authorList>
            <person name="Sinetova M.A."/>
            <person name="Bolakhan K."/>
            <person name="Zayadan B.K."/>
            <person name="Mironov K.S."/>
            <person name="Ustinova V."/>
            <person name="Kupriyanova E.V."/>
            <person name="Sidorov R.A."/>
            <person name="Skrypnik A.N."/>
            <person name="Gogoleva N.E."/>
            <person name="Gogolev Y.V."/>
            <person name="Los D.A."/>
        </authorList>
    </citation>
    <scope>NUCLEOTIDE SEQUENCE [LARGE SCALE GENOMIC DNA]</scope>
    <source>
        <strain evidence="2">IPPAS B-1220</strain>
    </source>
</reference>
<organism evidence="2">
    <name type="scientific">Desertifilum tharense IPPAS B-1220</name>
    <dbReference type="NCBI Taxonomy" id="1781255"/>
    <lineage>
        <taxon>Bacteria</taxon>
        <taxon>Bacillati</taxon>
        <taxon>Cyanobacteriota</taxon>
        <taxon>Cyanophyceae</taxon>
        <taxon>Desertifilales</taxon>
        <taxon>Desertifilaceae</taxon>
        <taxon>Desertifilum</taxon>
    </lineage>
</organism>
<feature type="transmembrane region" description="Helical" evidence="1">
    <location>
        <begin position="266"/>
        <end position="287"/>
    </location>
</feature>
<protein>
    <recommendedName>
        <fullName evidence="3">TIGR02587 family membrane protein</fullName>
    </recommendedName>
</protein>
<comment type="caution">
    <text evidence="2">The sequence shown here is derived from an EMBL/GenBank/DDBJ whole genome shotgun (WGS) entry which is preliminary data.</text>
</comment>
<dbReference type="AlphaFoldDB" id="A0A1E5QD00"/>
<keyword evidence="1" id="KW-0812">Transmembrane</keyword>
<evidence type="ECO:0008006" key="3">
    <source>
        <dbReference type="Google" id="ProtNLM"/>
    </source>
</evidence>
<feature type="transmembrane region" description="Helical" evidence="1">
    <location>
        <begin position="237"/>
        <end position="254"/>
    </location>
</feature>
<proteinExistence type="predicted"/>
<evidence type="ECO:0000313" key="2">
    <source>
        <dbReference type="EMBL" id="OEJ72491.1"/>
    </source>
</evidence>
<dbReference type="NCBIfam" id="TIGR02587">
    <property type="entry name" value="TIGR02587 family membrane protein"/>
    <property type="match status" value="1"/>
</dbReference>
<dbReference type="RefSeq" id="WP_069969896.1">
    <property type="nucleotide sequence ID" value="NZ_CM124774.1"/>
</dbReference>
<feature type="transmembrane region" description="Helical" evidence="1">
    <location>
        <begin position="49"/>
        <end position="67"/>
    </location>
</feature>
<feature type="transmembrane region" description="Helical" evidence="1">
    <location>
        <begin position="191"/>
        <end position="216"/>
    </location>
</feature>
<dbReference type="EMBL" id="MJGC01000126">
    <property type="protein sequence ID" value="OEJ72491.1"/>
    <property type="molecule type" value="Genomic_DNA"/>
</dbReference>
<sequence>MPRKRKQQANAWLKELDDLVRGCSGGFLFGIPLVYTMEVWWIGSTLTPAEMLIILGLTLGIVFWLTRTEGFRRTRQHQFFAYFAESVEALALGLVCATCLLVLLQEITLFTPLNEALGKLVLESVPFSIGVGLSKAFLSGDRYASTESTENPKPARLNATLEEIGATLTGALVIAFNIAPTDEVPMLAAAATPLSLLALIAASLLISYSIVFVAGFTNQAKRRQQRGIFQRPMSETIMAYLVSLGVSLLMLLFFHKLGPNVPASLWLRYSLILGLPASIGGAAGRLAV</sequence>
<feature type="transmembrane region" description="Helical" evidence="1">
    <location>
        <begin position="79"/>
        <end position="104"/>
    </location>
</feature>
<keyword evidence="1" id="KW-1133">Transmembrane helix</keyword>
<name>A0A1E5QD00_9CYAN</name>
<dbReference type="InterPro" id="IPR024464">
    <property type="entry name" value="DUF2391"/>
</dbReference>
<keyword evidence="1" id="KW-0472">Membrane</keyword>
<dbReference type="InterPro" id="IPR013416">
    <property type="entry name" value="CHP02587_IM"/>
</dbReference>
<evidence type="ECO:0000256" key="1">
    <source>
        <dbReference type="SAM" id="Phobius"/>
    </source>
</evidence>
<feature type="transmembrane region" description="Helical" evidence="1">
    <location>
        <begin position="20"/>
        <end position="43"/>
    </location>
</feature>
<dbReference type="STRING" id="1781255.BH720_24695"/>
<dbReference type="OrthoDB" id="147125at2"/>
<dbReference type="Pfam" id="PF09622">
    <property type="entry name" value="DUF2391"/>
    <property type="match status" value="1"/>
</dbReference>
<gene>
    <name evidence="2" type="ORF">BH720_24695</name>
</gene>
<accession>A0A1E5QD00</accession>